<feature type="non-terminal residue" evidence="1">
    <location>
        <position position="84"/>
    </location>
</feature>
<sequence>EYFEKSINDKGDEVKICKILDERTNMELLIGMIQLFQKKYDKQLSMLRNSKITNFARSYRPHPKHIQKRQEEVTFIGYYSQTNL</sequence>
<organism evidence="1 2">
    <name type="scientific">Funneliformis geosporum</name>
    <dbReference type="NCBI Taxonomy" id="1117311"/>
    <lineage>
        <taxon>Eukaryota</taxon>
        <taxon>Fungi</taxon>
        <taxon>Fungi incertae sedis</taxon>
        <taxon>Mucoromycota</taxon>
        <taxon>Glomeromycotina</taxon>
        <taxon>Glomeromycetes</taxon>
        <taxon>Glomerales</taxon>
        <taxon>Glomeraceae</taxon>
        <taxon>Funneliformis</taxon>
    </lineage>
</organism>
<comment type="caution">
    <text evidence="1">The sequence shown here is derived from an EMBL/GenBank/DDBJ whole genome shotgun (WGS) entry which is preliminary data.</text>
</comment>
<reference evidence="1" key="1">
    <citation type="submission" date="2022-08" db="EMBL/GenBank/DDBJ databases">
        <authorList>
            <person name="Kallberg Y."/>
            <person name="Tangrot J."/>
            <person name="Rosling A."/>
        </authorList>
    </citation>
    <scope>NUCLEOTIDE SEQUENCE</scope>
    <source>
        <strain evidence="1">Wild A</strain>
    </source>
</reference>
<evidence type="ECO:0000313" key="2">
    <source>
        <dbReference type="Proteomes" id="UP001153678"/>
    </source>
</evidence>
<name>A0A9W4TC92_9GLOM</name>
<keyword evidence="2" id="KW-1185">Reference proteome</keyword>
<accession>A0A9W4TC92</accession>
<dbReference type="OrthoDB" id="2432905at2759"/>
<proteinExistence type="predicted"/>
<protein>
    <submittedName>
        <fullName evidence="1">2047_t:CDS:1</fullName>
    </submittedName>
</protein>
<dbReference type="AlphaFoldDB" id="A0A9W4TC92"/>
<dbReference type="EMBL" id="CAMKVN010022655">
    <property type="protein sequence ID" value="CAI2199898.1"/>
    <property type="molecule type" value="Genomic_DNA"/>
</dbReference>
<evidence type="ECO:0000313" key="1">
    <source>
        <dbReference type="EMBL" id="CAI2199898.1"/>
    </source>
</evidence>
<gene>
    <name evidence="1" type="ORF">FWILDA_LOCUS19302</name>
</gene>
<dbReference type="Proteomes" id="UP001153678">
    <property type="component" value="Unassembled WGS sequence"/>
</dbReference>